<keyword evidence="9" id="KW-1185">Reference proteome</keyword>
<dbReference type="InterPro" id="IPR032675">
    <property type="entry name" value="LRR_dom_sf"/>
</dbReference>
<evidence type="ECO:0000313" key="8">
    <source>
        <dbReference type="EMBL" id="GMN27686.1"/>
    </source>
</evidence>
<dbReference type="Pfam" id="PF00560">
    <property type="entry name" value="LRR_1"/>
    <property type="match status" value="1"/>
</dbReference>
<evidence type="ECO:0000256" key="6">
    <source>
        <dbReference type="ARBA" id="ARBA00023170"/>
    </source>
</evidence>
<dbReference type="GO" id="GO:0016020">
    <property type="term" value="C:membrane"/>
    <property type="evidence" value="ECO:0007669"/>
    <property type="project" value="UniProtKB-SubCell"/>
</dbReference>
<evidence type="ECO:0000256" key="2">
    <source>
        <dbReference type="ARBA" id="ARBA00022692"/>
    </source>
</evidence>
<sequence length="140" mass="15807">METSANDRHCSPHYSALALSSFRAVALIPGLQPWLSVFLELCNYFDGTVDFAMSDDIKNLAELALGNNMLSVHTKRANVTNSTIPKFEILGLTSCNLWEFPDFLRYQDKVRFLDLSGNNINGLMPMWVWNASMQKTTLID</sequence>
<organism evidence="8 9">
    <name type="scientific">Ficus carica</name>
    <name type="common">Common fig</name>
    <dbReference type="NCBI Taxonomy" id="3494"/>
    <lineage>
        <taxon>Eukaryota</taxon>
        <taxon>Viridiplantae</taxon>
        <taxon>Streptophyta</taxon>
        <taxon>Embryophyta</taxon>
        <taxon>Tracheophyta</taxon>
        <taxon>Spermatophyta</taxon>
        <taxon>Magnoliopsida</taxon>
        <taxon>eudicotyledons</taxon>
        <taxon>Gunneridae</taxon>
        <taxon>Pentapetalae</taxon>
        <taxon>rosids</taxon>
        <taxon>fabids</taxon>
        <taxon>Rosales</taxon>
        <taxon>Moraceae</taxon>
        <taxon>Ficeae</taxon>
        <taxon>Ficus</taxon>
    </lineage>
</organism>
<proteinExistence type="predicted"/>
<keyword evidence="4" id="KW-1133">Transmembrane helix</keyword>
<dbReference type="InterPro" id="IPR046956">
    <property type="entry name" value="RLP23-like"/>
</dbReference>
<name>A0AA88CRV7_FICCA</name>
<protein>
    <submittedName>
        <fullName evidence="8">Uncharacterized protein</fullName>
    </submittedName>
</protein>
<dbReference type="PANTHER" id="PTHR48061:SF12">
    <property type="entry name" value="DISEASE RESISTANCE LIKE PROTEIN"/>
    <property type="match status" value="1"/>
</dbReference>
<keyword evidence="2" id="KW-0812">Transmembrane</keyword>
<dbReference type="Proteomes" id="UP001187192">
    <property type="component" value="Unassembled WGS sequence"/>
</dbReference>
<keyword evidence="3" id="KW-0732">Signal</keyword>
<gene>
    <name evidence="8" type="ORF">TIFTF001_001770</name>
</gene>
<evidence type="ECO:0000256" key="4">
    <source>
        <dbReference type="ARBA" id="ARBA00022989"/>
    </source>
</evidence>
<keyword evidence="6" id="KW-0675">Receptor</keyword>
<dbReference type="Gene3D" id="3.80.10.10">
    <property type="entry name" value="Ribonuclease Inhibitor"/>
    <property type="match status" value="1"/>
</dbReference>
<dbReference type="InterPro" id="IPR001611">
    <property type="entry name" value="Leu-rich_rpt"/>
</dbReference>
<comment type="caution">
    <text evidence="8">The sequence shown here is derived from an EMBL/GenBank/DDBJ whole genome shotgun (WGS) entry which is preliminary data.</text>
</comment>
<evidence type="ECO:0000256" key="7">
    <source>
        <dbReference type="ARBA" id="ARBA00023180"/>
    </source>
</evidence>
<evidence type="ECO:0000256" key="1">
    <source>
        <dbReference type="ARBA" id="ARBA00004479"/>
    </source>
</evidence>
<accession>A0AA88CRV7</accession>
<keyword evidence="5" id="KW-0472">Membrane</keyword>
<reference evidence="8" key="1">
    <citation type="submission" date="2023-07" db="EMBL/GenBank/DDBJ databases">
        <title>draft genome sequence of fig (Ficus carica).</title>
        <authorList>
            <person name="Takahashi T."/>
            <person name="Nishimura K."/>
        </authorList>
    </citation>
    <scope>NUCLEOTIDE SEQUENCE</scope>
</reference>
<comment type="subcellular location">
    <subcellularLocation>
        <location evidence="1">Membrane</location>
        <topology evidence="1">Single-pass type I membrane protein</topology>
    </subcellularLocation>
</comment>
<evidence type="ECO:0000313" key="9">
    <source>
        <dbReference type="Proteomes" id="UP001187192"/>
    </source>
</evidence>
<dbReference type="PANTHER" id="PTHR48061">
    <property type="entry name" value="LEUCINE-RICH REPEAT RECEPTOR PROTEIN KINASE EMS1-LIKE-RELATED"/>
    <property type="match status" value="1"/>
</dbReference>
<dbReference type="EMBL" id="BTGU01000002">
    <property type="protein sequence ID" value="GMN27686.1"/>
    <property type="molecule type" value="Genomic_DNA"/>
</dbReference>
<evidence type="ECO:0000256" key="3">
    <source>
        <dbReference type="ARBA" id="ARBA00022729"/>
    </source>
</evidence>
<evidence type="ECO:0000256" key="5">
    <source>
        <dbReference type="ARBA" id="ARBA00023136"/>
    </source>
</evidence>
<dbReference type="SUPFAM" id="SSF52058">
    <property type="entry name" value="L domain-like"/>
    <property type="match status" value="1"/>
</dbReference>
<dbReference type="AlphaFoldDB" id="A0AA88CRV7"/>
<keyword evidence="7" id="KW-0325">Glycoprotein</keyword>